<sequence length="81" mass="9293">MSAKRLDLRLRTFPTMTCEVFPDQIVGSPVEGLFFAVYAGEEESVSEYYRYRHRQAGDCGKERLPYPSGYRGSVYLTSEVK</sequence>
<reference evidence="1" key="1">
    <citation type="submission" date="2019-08" db="EMBL/GenBank/DDBJ databases">
        <authorList>
            <person name="Kucharzyk K."/>
            <person name="Murdoch R.W."/>
            <person name="Higgins S."/>
            <person name="Loffler F."/>
        </authorList>
    </citation>
    <scope>NUCLEOTIDE SEQUENCE</scope>
</reference>
<dbReference type="AlphaFoldDB" id="A0A645I645"/>
<comment type="caution">
    <text evidence="1">The sequence shown here is derived from an EMBL/GenBank/DDBJ whole genome shotgun (WGS) entry which is preliminary data.</text>
</comment>
<name>A0A645I645_9ZZZZ</name>
<gene>
    <name evidence="1" type="ORF">SDC9_194315</name>
</gene>
<organism evidence="1">
    <name type="scientific">bioreactor metagenome</name>
    <dbReference type="NCBI Taxonomy" id="1076179"/>
    <lineage>
        <taxon>unclassified sequences</taxon>
        <taxon>metagenomes</taxon>
        <taxon>ecological metagenomes</taxon>
    </lineage>
</organism>
<accession>A0A645I645</accession>
<evidence type="ECO:0000313" key="1">
    <source>
        <dbReference type="EMBL" id="MPN46718.1"/>
    </source>
</evidence>
<protein>
    <submittedName>
        <fullName evidence="1">Uncharacterized protein</fullName>
    </submittedName>
</protein>
<dbReference type="EMBL" id="VSSQ01107614">
    <property type="protein sequence ID" value="MPN46718.1"/>
    <property type="molecule type" value="Genomic_DNA"/>
</dbReference>
<proteinExistence type="predicted"/>